<feature type="domain" description="PHD-type" evidence="13">
    <location>
        <begin position="44"/>
        <end position="94"/>
    </location>
</feature>
<dbReference type="Pfam" id="PF00855">
    <property type="entry name" value="PWWP"/>
    <property type="match status" value="1"/>
</dbReference>
<dbReference type="PROSITE" id="PS01359">
    <property type="entry name" value="ZF_PHD_1"/>
    <property type="match status" value="1"/>
</dbReference>
<dbReference type="InterPro" id="IPR049583">
    <property type="entry name" value="BRPF1_PWWP"/>
</dbReference>
<dbReference type="GO" id="GO:0006357">
    <property type="term" value="P:regulation of transcription by RNA polymerase II"/>
    <property type="evidence" value="ECO:0007669"/>
    <property type="project" value="TreeGrafter"/>
</dbReference>
<evidence type="ECO:0000256" key="7">
    <source>
        <dbReference type="ARBA" id="ARBA00023117"/>
    </source>
</evidence>
<keyword evidence="2" id="KW-0479">Metal-binding</keyword>
<dbReference type="CDD" id="cd20156">
    <property type="entry name" value="PWWP_BRPF1"/>
    <property type="match status" value="1"/>
</dbReference>
<evidence type="ECO:0000256" key="1">
    <source>
        <dbReference type="ARBA" id="ARBA00004123"/>
    </source>
</evidence>
<dbReference type="PROSITE" id="PS51805">
    <property type="entry name" value="EPHD"/>
    <property type="match status" value="1"/>
</dbReference>
<dbReference type="PROSITE" id="PS50014">
    <property type="entry name" value="BROMODOMAIN_2"/>
    <property type="match status" value="1"/>
</dbReference>
<evidence type="ECO:0000313" key="16">
    <source>
        <dbReference type="EMBL" id="KAG8436003.1"/>
    </source>
</evidence>
<dbReference type="CDD" id="cd15701">
    <property type="entry name" value="ePHD_BRPF1"/>
    <property type="match status" value="1"/>
</dbReference>
<dbReference type="AlphaFoldDB" id="A0A8T2IWD6"/>
<feature type="domain" description="Bromo" evidence="12">
    <location>
        <begin position="444"/>
        <end position="514"/>
    </location>
</feature>
<evidence type="ECO:0000256" key="5">
    <source>
        <dbReference type="ARBA" id="ARBA00022833"/>
    </source>
</evidence>
<evidence type="ECO:0000256" key="11">
    <source>
        <dbReference type="SAM" id="MobiDB-lite"/>
    </source>
</evidence>
<dbReference type="InterPro" id="IPR034732">
    <property type="entry name" value="EPHD"/>
</dbReference>
<dbReference type="PROSITE" id="PS50812">
    <property type="entry name" value="PWWP"/>
    <property type="match status" value="1"/>
</dbReference>
<dbReference type="SMART" id="SM00293">
    <property type="entry name" value="PWWP"/>
    <property type="match status" value="1"/>
</dbReference>
<dbReference type="InterPro" id="IPR050701">
    <property type="entry name" value="Histone_Mod_Regulator"/>
</dbReference>
<evidence type="ECO:0000256" key="8">
    <source>
        <dbReference type="ARBA" id="ARBA00023242"/>
    </source>
</evidence>
<feature type="compositionally biased region" description="Polar residues" evidence="11">
    <location>
        <begin position="772"/>
        <end position="782"/>
    </location>
</feature>
<dbReference type="SMART" id="SM00297">
    <property type="entry name" value="BROMO"/>
    <property type="match status" value="1"/>
</dbReference>
<dbReference type="SUPFAM" id="SSF63748">
    <property type="entry name" value="Tudor/PWWP/MBT"/>
    <property type="match status" value="1"/>
</dbReference>
<dbReference type="OrthoDB" id="20839at2759"/>
<dbReference type="Proteomes" id="UP000812440">
    <property type="component" value="Chromosome 4"/>
</dbReference>
<dbReference type="InterPro" id="IPR042008">
    <property type="entry name" value="BRPF1_PHD"/>
</dbReference>
<dbReference type="InterPro" id="IPR019786">
    <property type="entry name" value="Zinc_finger_PHD-type_CS"/>
</dbReference>
<protein>
    <recommendedName>
        <fullName evidence="18">Peregrin</fullName>
    </recommendedName>
</protein>
<feature type="compositionally biased region" description="Low complexity" evidence="11">
    <location>
        <begin position="795"/>
        <end position="821"/>
    </location>
</feature>
<keyword evidence="5" id="KW-0862">Zinc</keyword>
<dbReference type="InterPro" id="IPR001487">
    <property type="entry name" value="Bromodomain"/>
</dbReference>
<keyword evidence="3" id="KW-0677">Repeat</keyword>
<evidence type="ECO:0000259" key="14">
    <source>
        <dbReference type="PROSITE" id="PS50812"/>
    </source>
</evidence>
<gene>
    <name evidence="16" type="ORF">GDO86_007194</name>
</gene>
<dbReference type="InterPro" id="IPR018359">
    <property type="entry name" value="Bromodomain_CS"/>
</dbReference>
<dbReference type="InterPro" id="IPR001965">
    <property type="entry name" value="Znf_PHD"/>
</dbReference>
<dbReference type="InterPro" id="IPR019787">
    <property type="entry name" value="Znf_PHD-finger"/>
</dbReference>
<evidence type="ECO:0000256" key="10">
    <source>
        <dbReference type="PROSITE-ProRule" id="PRU00146"/>
    </source>
</evidence>
<feature type="compositionally biased region" description="Polar residues" evidence="11">
    <location>
        <begin position="1004"/>
        <end position="1013"/>
    </location>
</feature>
<dbReference type="CDD" id="cd15676">
    <property type="entry name" value="PHD_BRPF1"/>
    <property type="match status" value="1"/>
</dbReference>
<evidence type="ECO:0000256" key="2">
    <source>
        <dbReference type="ARBA" id="ARBA00022723"/>
    </source>
</evidence>
<keyword evidence="6" id="KW-0007">Acetylation</keyword>
<dbReference type="SMART" id="SM00249">
    <property type="entry name" value="PHD"/>
    <property type="match status" value="2"/>
</dbReference>
<dbReference type="PANTHER" id="PTHR13793:SF85">
    <property type="entry name" value="PEREGRIN"/>
    <property type="match status" value="1"/>
</dbReference>
<feature type="region of interest" description="Disordered" evidence="11">
    <location>
        <begin position="994"/>
        <end position="1013"/>
    </location>
</feature>
<evidence type="ECO:0000256" key="9">
    <source>
        <dbReference type="PROSITE-ProRule" id="PRU00035"/>
    </source>
</evidence>
<feature type="domain" description="PHD-type" evidence="15">
    <location>
        <begin position="98"/>
        <end position="219"/>
    </location>
</feature>
<keyword evidence="8" id="KW-0539">Nucleus</keyword>
<dbReference type="InterPro" id="IPR036427">
    <property type="entry name" value="Bromodomain-like_sf"/>
</dbReference>
<dbReference type="InterPro" id="IPR042061">
    <property type="entry name" value="Peregrin_ePHD"/>
</dbReference>
<feature type="domain" description="PWWP" evidence="14">
    <location>
        <begin position="884"/>
        <end position="967"/>
    </location>
</feature>
<dbReference type="PROSITE" id="PS00633">
    <property type="entry name" value="BROMODOMAIN_1"/>
    <property type="match status" value="1"/>
</dbReference>
<sequence>MRRKTEGVNCIPQDIFEYLMDRLEKESYFESHNKGDPNALIDEDAVCCICNDGECQNSNVILFCDMCNLAVHQECYGVPYIPEGQWLCRRCLQSPSRAVDCALCPNKGGAFKQTDDGRWAHVVCALWIPEVCFANTVFLEPIDSIEHIPPARWKLTCYICKQRGSGACIQCHKANCYTAFHVTCAQQAGLYMKMEPVRETGANGTSFSVRKTAYCDIHTPPGSVCKLPALSHSEGEEEDDDEEDDGKGWSSEKVKKAKAKSRIKMKKARKILAEKRAAAPVVSVPCIPPHRLSKIPNCLTIQRKSQFMQRLHSYWTLKRQSRNGVPLLRRLQTHLQSQRNCDQEMKWRIPITDVPVHLPISNINEETGDQVNKKDSMDKNWILKEQLKSWQRLRHDLERARLLVELIRKREKLKRETIKVQQMALEMQLTPFLILLRKTLEQLQEKDTNNIFSEPITLSEAPDYLEHVKKPMDFQTMKRNLESFRYQNFDQFEEDFNLIVNNCIKFNSKDTLFYRSAARLREQGTAVLRQARRLAEKIGIDFETGMHLPQVTVGNEPGRRVRDNDFEHTPLSDNRKKIPLEEQLKFQLARLDEVNVCKQSIGRTRRAKMIRKEITSIRRKMSYQQESSRHGGTDRHSSAGRGALPLHGPSEKDGQTDSAAEESSSQETGKGLGPNTSSSNAHEVGRRTSVLFSKKNPKTAGPPKRPGRPPKNRDSQLTSGHISSPIGPPQLSVRGGSQRRKRIRSPRPTSSSDSDSDSEKSAEEPSLDLPTNGFSNSNQQVKKSFLVYRNDCNLPRSSSDSESSTTSSSSAASDRTSTTPSKQGRGKPSFSRDTFPDYSSEETSGTENESYSMGGRVGHSLVRKGLEGQGAGWLSEDDESSLDALDLVWAKCRGYPSYPALIIDPKMPREGVFHHGVPIPVPPLDVLKLGEQMTQEAQEHLYLVLFFDNKRTWQWLPRTKLVPLGVNRELDKEKMLEGRKSNIRKSVQIAYDRAMQHRNKVQGEPSSESSESD</sequence>
<dbReference type="Gene3D" id="1.20.920.10">
    <property type="entry name" value="Bromodomain-like"/>
    <property type="match status" value="1"/>
</dbReference>
<feature type="region of interest" description="Disordered" evidence="11">
    <location>
        <begin position="614"/>
        <end position="854"/>
    </location>
</feature>
<dbReference type="FunFam" id="2.30.30.140:FF:000008">
    <property type="entry name" value="Bromodomain containing 1, isoform CRA_b"/>
    <property type="match status" value="1"/>
</dbReference>
<keyword evidence="7 9" id="KW-0103">Bromodomain</keyword>
<dbReference type="PROSITE" id="PS50016">
    <property type="entry name" value="ZF_PHD_2"/>
    <property type="match status" value="1"/>
</dbReference>
<dbReference type="PANTHER" id="PTHR13793">
    <property type="entry name" value="PHD FINGER PROTEINS"/>
    <property type="match status" value="1"/>
</dbReference>
<feature type="compositionally biased region" description="Low complexity" evidence="11">
    <location>
        <begin position="841"/>
        <end position="852"/>
    </location>
</feature>
<evidence type="ECO:0008006" key="18">
    <source>
        <dbReference type="Google" id="ProtNLM"/>
    </source>
</evidence>
<dbReference type="SUPFAM" id="SSF47370">
    <property type="entry name" value="Bromodomain"/>
    <property type="match status" value="1"/>
</dbReference>
<dbReference type="FunFam" id="3.30.40.10:FF:000008">
    <property type="entry name" value="Bromodomain containing 1, isoform CRA_a"/>
    <property type="match status" value="1"/>
</dbReference>
<evidence type="ECO:0000256" key="3">
    <source>
        <dbReference type="ARBA" id="ARBA00022737"/>
    </source>
</evidence>
<evidence type="ECO:0000259" key="12">
    <source>
        <dbReference type="PROSITE" id="PS50014"/>
    </source>
</evidence>
<comment type="caution">
    <text evidence="16">The sequence shown here is derived from an EMBL/GenBank/DDBJ whole genome shotgun (WGS) entry which is preliminary data.</text>
</comment>
<evidence type="ECO:0000259" key="13">
    <source>
        <dbReference type="PROSITE" id="PS50016"/>
    </source>
</evidence>
<dbReference type="Gene3D" id="3.30.40.10">
    <property type="entry name" value="Zinc/RING finger domain, C3HC4 (zinc finger)"/>
    <property type="match status" value="2"/>
</dbReference>
<evidence type="ECO:0000256" key="4">
    <source>
        <dbReference type="ARBA" id="ARBA00022771"/>
    </source>
</evidence>
<dbReference type="InterPro" id="IPR000313">
    <property type="entry name" value="PWWP_dom"/>
</dbReference>
<keyword evidence="17" id="KW-1185">Reference proteome</keyword>
<dbReference type="SUPFAM" id="SSF57903">
    <property type="entry name" value="FYVE/PHD zinc finger"/>
    <property type="match status" value="1"/>
</dbReference>
<dbReference type="Pfam" id="PF13832">
    <property type="entry name" value="zf-HC5HC2H_2"/>
    <property type="match status" value="1"/>
</dbReference>
<feature type="compositionally biased region" description="Polar residues" evidence="11">
    <location>
        <begin position="656"/>
        <end position="681"/>
    </location>
</feature>
<dbReference type="InterPro" id="IPR013083">
    <property type="entry name" value="Znf_RING/FYVE/PHD"/>
</dbReference>
<evidence type="ECO:0000313" key="17">
    <source>
        <dbReference type="Proteomes" id="UP000812440"/>
    </source>
</evidence>
<dbReference type="PRINTS" id="PR00503">
    <property type="entry name" value="BROMODOMAIN"/>
</dbReference>
<dbReference type="Gene3D" id="2.30.30.140">
    <property type="match status" value="1"/>
</dbReference>
<dbReference type="Pfam" id="PF00439">
    <property type="entry name" value="Bromodomain"/>
    <property type="match status" value="1"/>
</dbReference>
<dbReference type="FunFam" id="3.30.40.10:FF:000007">
    <property type="entry name" value="Bromodomain containing 1, isoform CRA_b"/>
    <property type="match status" value="1"/>
</dbReference>
<keyword evidence="4 10" id="KW-0863">Zinc-finger</keyword>
<dbReference type="Pfam" id="PF13831">
    <property type="entry name" value="PHD_2"/>
    <property type="match status" value="1"/>
</dbReference>
<dbReference type="GO" id="GO:0005634">
    <property type="term" value="C:nucleus"/>
    <property type="evidence" value="ECO:0007669"/>
    <property type="project" value="UniProtKB-SubCell"/>
</dbReference>
<accession>A0A8T2IWD6</accession>
<dbReference type="InterPro" id="IPR011011">
    <property type="entry name" value="Znf_FYVE_PHD"/>
</dbReference>
<proteinExistence type="predicted"/>
<dbReference type="EMBL" id="JAACNH010000007">
    <property type="protein sequence ID" value="KAG8436003.1"/>
    <property type="molecule type" value="Genomic_DNA"/>
</dbReference>
<evidence type="ECO:0000259" key="15">
    <source>
        <dbReference type="PROSITE" id="PS51805"/>
    </source>
</evidence>
<reference evidence="16" key="1">
    <citation type="thesis" date="2020" institute="ProQuest LLC" country="789 East Eisenhower Parkway, Ann Arbor, MI, USA">
        <title>Comparative Genomics and Chromosome Evolution.</title>
        <authorList>
            <person name="Mudd A.B."/>
        </authorList>
    </citation>
    <scope>NUCLEOTIDE SEQUENCE</scope>
    <source>
        <strain evidence="16">Female2</strain>
        <tissue evidence="16">Blood</tissue>
    </source>
</reference>
<dbReference type="GO" id="GO:0008270">
    <property type="term" value="F:zinc ion binding"/>
    <property type="evidence" value="ECO:0007669"/>
    <property type="project" value="UniProtKB-KW"/>
</dbReference>
<feature type="compositionally biased region" description="Basic and acidic residues" evidence="11">
    <location>
        <begin position="627"/>
        <end position="637"/>
    </location>
</feature>
<name>A0A8T2IWD6_9PIPI</name>
<evidence type="ECO:0000256" key="6">
    <source>
        <dbReference type="ARBA" id="ARBA00022990"/>
    </source>
</evidence>
<organism evidence="16 17">
    <name type="scientific">Hymenochirus boettgeri</name>
    <name type="common">Congo dwarf clawed frog</name>
    <dbReference type="NCBI Taxonomy" id="247094"/>
    <lineage>
        <taxon>Eukaryota</taxon>
        <taxon>Metazoa</taxon>
        <taxon>Chordata</taxon>
        <taxon>Craniata</taxon>
        <taxon>Vertebrata</taxon>
        <taxon>Euteleostomi</taxon>
        <taxon>Amphibia</taxon>
        <taxon>Batrachia</taxon>
        <taxon>Anura</taxon>
        <taxon>Pipoidea</taxon>
        <taxon>Pipidae</taxon>
        <taxon>Pipinae</taxon>
        <taxon>Hymenochirus</taxon>
    </lineage>
</organism>
<comment type="subcellular location">
    <subcellularLocation>
        <location evidence="1">Nucleus</location>
    </subcellularLocation>
</comment>
<feature type="compositionally biased region" description="Acidic residues" evidence="11">
    <location>
        <begin position="235"/>
        <end position="245"/>
    </location>
</feature>
<feature type="region of interest" description="Disordered" evidence="11">
    <location>
        <begin position="226"/>
        <end position="253"/>
    </location>
</feature>